<dbReference type="InterPro" id="IPR003594">
    <property type="entry name" value="HATPase_dom"/>
</dbReference>
<dbReference type="GO" id="GO:0006355">
    <property type="term" value="P:regulation of DNA-templated transcription"/>
    <property type="evidence" value="ECO:0007669"/>
    <property type="project" value="InterPro"/>
</dbReference>
<evidence type="ECO:0000256" key="11">
    <source>
        <dbReference type="ARBA" id="ARBA00022989"/>
    </source>
</evidence>
<dbReference type="Gene3D" id="1.10.287.130">
    <property type="match status" value="1"/>
</dbReference>
<dbReference type="CDD" id="cd00082">
    <property type="entry name" value="HisKA"/>
    <property type="match status" value="1"/>
</dbReference>
<dbReference type="InterPro" id="IPR000014">
    <property type="entry name" value="PAS"/>
</dbReference>
<feature type="domain" description="Histidine kinase" evidence="14">
    <location>
        <begin position="724"/>
        <end position="935"/>
    </location>
</feature>
<dbReference type="InterPro" id="IPR000700">
    <property type="entry name" value="PAS-assoc_C"/>
</dbReference>
<accession>K6YJA1</accession>
<dbReference type="CDD" id="cd00075">
    <property type="entry name" value="HATPase"/>
    <property type="match status" value="1"/>
</dbReference>
<reference evidence="17 18" key="1">
    <citation type="journal article" date="2017" name="Antonie Van Leeuwenhoek">
        <title>Rhizobium rhizosphaerae sp. nov., a novel species isolated from rice rhizosphere.</title>
        <authorList>
            <person name="Zhao J.J."/>
            <person name="Zhang J."/>
            <person name="Zhang R.J."/>
            <person name="Zhang C.W."/>
            <person name="Yin H.Q."/>
            <person name="Zhang X.X."/>
        </authorList>
    </citation>
    <scope>NUCLEOTIDE SEQUENCE [LARGE SCALE GENOMIC DNA]</scope>
    <source>
        <strain evidence="17 18">E3</strain>
    </source>
</reference>
<dbReference type="GO" id="GO:0005524">
    <property type="term" value="F:ATP binding"/>
    <property type="evidence" value="ECO:0007669"/>
    <property type="project" value="UniProtKB-KW"/>
</dbReference>
<feature type="transmembrane region" description="Helical" evidence="13">
    <location>
        <begin position="301"/>
        <end position="321"/>
    </location>
</feature>
<evidence type="ECO:0000259" key="14">
    <source>
        <dbReference type="PROSITE" id="PS50109"/>
    </source>
</evidence>
<dbReference type="SUPFAM" id="SSF55785">
    <property type="entry name" value="PYP-like sensor domain (PAS domain)"/>
    <property type="match status" value="3"/>
</dbReference>
<comment type="caution">
    <text evidence="17">The sequence shown here is derived from an EMBL/GenBank/DDBJ whole genome shotgun (WGS) entry which is preliminary data.</text>
</comment>
<dbReference type="InterPro" id="IPR003661">
    <property type="entry name" value="HisK_dim/P_dom"/>
</dbReference>
<evidence type="ECO:0000313" key="18">
    <source>
        <dbReference type="Proteomes" id="UP000006334"/>
    </source>
</evidence>
<dbReference type="InterPro" id="IPR004358">
    <property type="entry name" value="Sig_transdc_His_kin-like_C"/>
</dbReference>
<keyword evidence="4" id="KW-1003">Cell membrane</keyword>
<dbReference type="NCBIfam" id="TIGR00229">
    <property type="entry name" value="sensory_box"/>
    <property type="match status" value="2"/>
</dbReference>
<dbReference type="PROSITE" id="PS50112">
    <property type="entry name" value="PAS"/>
    <property type="match status" value="2"/>
</dbReference>
<dbReference type="InterPro" id="IPR005467">
    <property type="entry name" value="His_kinase_dom"/>
</dbReference>
<dbReference type="InterPro" id="IPR036890">
    <property type="entry name" value="HATPase_C_sf"/>
</dbReference>
<dbReference type="EMBL" id="BAEN01000076">
    <property type="protein sequence ID" value="GAC16688.1"/>
    <property type="molecule type" value="Genomic_DNA"/>
</dbReference>
<dbReference type="PROSITE" id="PS50113">
    <property type="entry name" value="PAC"/>
    <property type="match status" value="1"/>
</dbReference>
<dbReference type="SUPFAM" id="SSF55874">
    <property type="entry name" value="ATPase domain of HSP90 chaperone/DNA topoisomerase II/histidine kinase"/>
    <property type="match status" value="1"/>
</dbReference>
<evidence type="ECO:0000256" key="4">
    <source>
        <dbReference type="ARBA" id="ARBA00022475"/>
    </source>
</evidence>
<organism evidence="17 18">
    <name type="scientific">Aliiglaciecola lipolytica E3</name>
    <dbReference type="NCBI Taxonomy" id="1127673"/>
    <lineage>
        <taxon>Bacteria</taxon>
        <taxon>Pseudomonadati</taxon>
        <taxon>Pseudomonadota</taxon>
        <taxon>Gammaproteobacteria</taxon>
        <taxon>Alteromonadales</taxon>
        <taxon>Alteromonadaceae</taxon>
        <taxon>Aliiglaciecola</taxon>
    </lineage>
</organism>
<dbReference type="Pfam" id="PF02518">
    <property type="entry name" value="HATPase_c"/>
    <property type="match status" value="1"/>
</dbReference>
<evidence type="ECO:0000256" key="12">
    <source>
        <dbReference type="ARBA" id="ARBA00023012"/>
    </source>
</evidence>
<dbReference type="InterPro" id="IPR048760">
    <property type="entry name" value="VP0354-like_sensor_dom"/>
</dbReference>
<dbReference type="Gene3D" id="3.30.450.20">
    <property type="entry name" value="PAS domain"/>
    <property type="match status" value="4"/>
</dbReference>
<dbReference type="SMART" id="SM00388">
    <property type="entry name" value="HisKA"/>
    <property type="match status" value="1"/>
</dbReference>
<dbReference type="PRINTS" id="PR00344">
    <property type="entry name" value="BCTRLSENSOR"/>
</dbReference>
<comment type="subcellular location">
    <subcellularLocation>
        <location evidence="2">Cell membrane</location>
        <topology evidence="2">Multi-pass membrane protein</topology>
    </subcellularLocation>
</comment>
<dbReference type="Pfam" id="PF00989">
    <property type="entry name" value="PAS"/>
    <property type="match status" value="2"/>
</dbReference>
<dbReference type="InterPro" id="IPR035965">
    <property type="entry name" value="PAS-like_dom_sf"/>
</dbReference>
<dbReference type="SUPFAM" id="SSF47384">
    <property type="entry name" value="Homodimeric domain of signal transducing histidine kinase"/>
    <property type="match status" value="1"/>
</dbReference>
<dbReference type="Pfam" id="PF00512">
    <property type="entry name" value="HisKA"/>
    <property type="match status" value="1"/>
</dbReference>
<dbReference type="InterPro" id="IPR052162">
    <property type="entry name" value="Sensor_kinase/Photoreceptor"/>
</dbReference>
<keyword evidence="6" id="KW-0808">Transferase</keyword>
<keyword evidence="13" id="KW-0472">Membrane</keyword>
<evidence type="ECO:0000256" key="6">
    <source>
        <dbReference type="ARBA" id="ARBA00022679"/>
    </source>
</evidence>
<dbReference type="PANTHER" id="PTHR43304:SF1">
    <property type="entry name" value="PAC DOMAIN-CONTAINING PROTEIN"/>
    <property type="match status" value="1"/>
</dbReference>
<dbReference type="GO" id="GO:0005886">
    <property type="term" value="C:plasma membrane"/>
    <property type="evidence" value="ECO:0007669"/>
    <property type="project" value="UniProtKB-SubCell"/>
</dbReference>
<sequence>MLVALSISYTIANYWQKKVEKVTLDDLASIVEYQQDAIQQFLYHYADHLLFFSKMPDVKQAISSLKTNESQLSKPEPFKEVEEEFLLYLSVENKVMQLRLIDAASGMELMRVERNENITSAIPESALQDKSHRDYFKHLIELKTNDIYISDISLNQENGKISTPVTPTIRLGRPVETNTQTIAAFVFMNIDIHKLFEEVSYKRFFGNDTYSVFLNNNNGDFLIHPNSEKTFGFEYGNQYLWEHSFKDLQRDNRFEYIGNGLTNPSSEYYILSRKIWLDNNRFVTLSVATSTQSVIWAKWTAFAYCMLSFFVFSLFVAFLLYRIRVKTDELNQQDLLKAKERFHLIVEAAPHGKIVVNDKGIIEMVNAEIEEIFGYERQELIGQPILTLIPDSVKSRHGHYHKTFMQTPSKRAMGKGQELFGRRKDGSEVPLEIGLSPIKFGQEQKVLCGVIDISERKKYESLFKTAIDSAPNAILMINDEGLIELTNRELENLFGYMQGDMIGKPVEMLLPERFRSAHVGHRQNYFKGPKKRAMGAGQDLFGLTSSGNEIPIEIALQPVQTNAGLKIFSSIFDLTDVLRRERKLRHLTDILNRTNKIAKIGGWELDLETLEVIWSEQTFALYDMPFSDKPISFDESIRCYDEQSKELLAEHIQKATEEKQGWNLELLMHTSKGNTRWVNTIGTVELKDEKPIKLIGTIQDITERKQVMEELERSNKDLDSFAYIASHDLKSPLRGVQQLTNWIEEDLIAVQDSEINQHLSLLRSRVNRMERLLDDLLTYSRVGREDAKIETVDVTELITYIFDFCNVSGNFNLVIEGYSGHVKVLRVPLEKVLRNLINNAIKHHDKPTGTITVNVELQTKQCIFEIKDDGPGIDAEFNEVIFEIFKTLRPRDEVEGSGMGLAIVKKSIESQGGKIKVFDNVPRGACFRFSWQFYID</sequence>
<dbReference type="EC" id="2.7.13.3" evidence="3"/>
<dbReference type="Proteomes" id="UP000006334">
    <property type="component" value="Unassembled WGS sequence"/>
</dbReference>
<dbReference type="AlphaFoldDB" id="K6YJA1"/>
<comment type="catalytic activity">
    <reaction evidence="1">
        <text>ATP + protein L-histidine = ADP + protein N-phospho-L-histidine.</text>
        <dbReference type="EC" id="2.7.13.3"/>
    </reaction>
</comment>
<keyword evidence="9" id="KW-0418">Kinase</keyword>
<dbReference type="SMART" id="SM00086">
    <property type="entry name" value="PAC"/>
    <property type="match status" value="2"/>
</dbReference>
<dbReference type="Gene3D" id="2.10.70.100">
    <property type="match status" value="1"/>
</dbReference>
<name>K6YJA1_9ALTE</name>
<feature type="domain" description="PAS" evidence="15">
    <location>
        <begin position="338"/>
        <end position="386"/>
    </location>
</feature>
<gene>
    <name evidence="17" type="ORF">GLIP_4077</name>
</gene>
<dbReference type="InterPro" id="IPR001610">
    <property type="entry name" value="PAC"/>
</dbReference>
<dbReference type="SMART" id="SM00387">
    <property type="entry name" value="HATPase_c"/>
    <property type="match status" value="1"/>
</dbReference>
<keyword evidence="8" id="KW-0547">Nucleotide-binding</keyword>
<dbReference type="InterPro" id="IPR013767">
    <property type="entry name" value="PAS_fold"/>
</dbReference>
<dbReference type="STRING" id="1127673.GLIP_4077"/>
<feature type="domain" description="PAC" evidence="16">
    <location>
        <begin position="662"/>
        <end position="713"/>
    </location>
</feature>
<keyword evidence="11 13" id="KW-1133">Transmembrane helix</keyword>
<evidence type="ECO:0000259" key="16">
    <source>
        <dbReference type="PROSITE" id="PS50113"/>
    </source>
</evidence>
<keyword evidence="18" id="KW-1185">Reference proteome</keyword>
<dbReference type="PANTHER" id="PTHR43304">
    <property type="entry name" value="PHYTOCHROME-LIKE PROTEIN CPH1"/>
    <property type="match status" value="1"/>
</dbReference>
<dbReference type="InterPro" id="IPR036097">
    <property type="entry name" value="HisK_dim/P_sf"/>
</dbReference>
<dbReference type="InterPro" id="IPR029151">
    <property type="entry name" value="Sensor-like_sf"/>
</dbReference>
<dbReference type="Gene3D" id="3.30.565.10">
    <property type="entry name" value="Histidine kinase-like ATPase, C-terminal domain"/>
    <property type="match status" value="1"/>
</dbReference>
<evidence type="ECO:0000256" key="9">
    <source>
        <dbReference type="ARBA" id="ARBA00022777"/>
    </source>
</evidence>
<feature type="domain" description="PAS" evidence="15">
    <location>
        <begin position="459"/>
        <end position="512"/>
    </location>
</feature>
<evidence type="ECO:0000256" key="1">
    <source>
        <dbReference type="ARBA" id="ARBA00000085"/>
    </source>
</evidence>
<keyword evidence="12" id="KW-0902">Two-component regulatory system</keyword>
<dbReference type="SMART" id="SM00091">
    <property type="entry name" value="PAS"/>
    <property type="match status" value="2"/>
</dbReference>
<evidence type="ECO:0000256" key="13">
    <source>
        <dbReference type="SAM" id="Phobius"/>
    </source>
</evidence>
<evidence type="ECO:0000256" key="10">
    <source>
        <dbReference type="ARBA" id="ARBA00022840"/>
    </source>
</evidence>
<protein>
    <recommendedName>
        <fullName evidence="3">histidine kinase</fullName>
        <ecNumber evidence="3">2.7.13.3</ecNumber>
    </recommendedName>
</protein>
<dbReference type="Pfam" id="PF13426">
    <property type="entry name" value="PAS_9"/>
    <property type="match status" value="1"/>
</dbReference>
<evidence type="ECO:0000313" key="17">
    <source>
        <dbReference type="EMBL" id="GAC16688.1"/>
    </source>
</evidence>
<dbReference type="CDD" id="cd00130">
    <property type="entry name" value="PAS"/>
    <property type="match status" value="2"/>
</dbReference>
<evidence type="ECO:0000256" key="5">
    <source>
        <dbReference type="ARBA" id="ARBA00022553"/>
    </source>
</evidence>
<dbReference type="eggNOG" id="COG0840">
    <property type="taxonomic scope" value="Bacteria"/>
</dbReference>
<proteinExistence type="predicted"/>
<evidence type="ECO:0000256" key="2">
    <source>
        <dbReference type="ARBA" id="ARBA00004651"/>
    </source>
</evidence>
<keyword evidence="10" id="KW-0067">ATP-binding</keyword>
<keyword evidence="5" id="KW-0597">Phosphoprotein</keyword>
<dbReference type="Pfam" id="PF21623">
    <property type="entry name" value="HK_sensor_dom_bact"/>
    <property type="match status" value="1"/>
</dbReference>
<evidence type="ECO:0000259" key="15">
    <source>
        <dbReference type="PROSITE" id="PS50112"/>
    </source>
</evidence>
<dbReference type="GO" id="GO:0000155">
    <property type="term" value="F:phosphorelay sensor kinase activity"/>
    <property type="evidence" value="ECO:0007669"/>
    <property type="project" value="InterPro"/>
</dbReference>
<dbReference type="SUPFAM" id="SSF103190">
    <property type="entry name" value="Sensory domain-like"/>
    <property type="match status" value="1"/>
</dbReference>
<dbReference type="eggNOG" id="COG4251">
    <property type="taxonomic scope" value="Bacteria"/>
</dbReference>
<keyword evidence="7 13" id="KW-0812">Transmembrane</keyword>
<evidence type="ECO:0000256" key="7">
    <source>
        <dbReference type="ARBA" id="ARBA00022692"/>
    </source>
</evidence>
<evidence type="ECO:0000256" key="8">
    <source>
        <dbReference type="ARBA" id="ARBA00022741"/>
    </source>
</evidence>
<evidence type="ECO:0000256" key="3">
    <source>
        <dbReference type="ARBA" id="ARBA00012438"/>
    </source>
</evidence>
<dbReference type="PROSITE" id="PS50109">
    <property type="entry name" value="HIS_KIN"/>
    <property type="match status" value="1"/>
</dbReference>